<keyword evidence="4 13" id="KW-0812">Transmembrane</keyword>
<evidence type="ECO:0000256" key="5">
    <source>
        <dbReference type="ARBA" id="ARBA00022725"/>
    </source>
</evidence>
<keyword evidence="8 14" id="KW-0472">Membrane</keyword>
<feature type="non-terminal residue" evidence="16">
    <location>
        <position position="1"/>
    </location>
</feature>
<dbReference type="Gene3D" id="1.20.1070.10">
    <property type="entry name" value="Rhodopsin 7-helix transmembrane proteins"/>
    <property type="match status" value="1"/>
</dbReference>
<dbReference type="PANTHER" id="PTHR24242">
    <property type="entry name" value="G-PROTEIN COUPLED RECEPTOR"/>
    <property type="match status" value="1"/>
</dbReference>
<dbReference type="PRINTS" id="PR00245">
    <property type="entry name" value="OLFACTORYR"/>
</dbReference>
<keyword evidence="5 14" id="KW-0552">Olfaction</keyword>
<dbReference type="InterPro" id="IPR017452">
    <property type="entry name" value="GPCR_Rhodpsn_7TM"/>
</dbReference>
<protein>
    <recommendedName>
        <fullName evidence="14">Olfactory receptor</fullName>
    </recommendedName>
</protein>
<feature type="non-terminal residue" evidence="16">
    <location>
        <position position="311"/>
    </location>
</feature>
<evidence type="ECO:0000256" key="11">
    <source>
        <dbReference type="ARBA" id="ARBA00023180"/>
    </source>
</evidence>
<accession>A0ABS2YZ82</accession>
<dbReference type="InterPro" id="IPR050939">
    <property type="entry name" value="Olfactory_GPCR1"/>
</dbReference>
<dbReference type="SUPFAM" id="SSF81321">
    <property type="entry name" value="Family A G protein-coupled receptor-like"/>
    <property type="match status" value="1"/>
</dbReference>
<keyword evidence="9" id="KW-1015">Disulfide bond</keyword>
<feature type="domain" description="G-protein coupled receptors family 1 profile" evidence="15">
    <location>
        <begin position="36"/>
        <end position="286"/>
    </location>
</feature>
<evidence type="ECO:0000256" key="1">
    <source>
        <dbReference type="ARBA" id="ARBA00004651"/>
    </source>
</evidence>
<dbReference type="Pfam" id="PF13853">
    <property type="entry name" value="7tm_4"/>
    <property type="match status" value="1"/>
</dbReference>
<proteinExistence type="inferred from homology"/>
<gene>
    <name evidence="16" type="primary">Olfr19_1</name>
    <name evidence="16" type="ORF">GTO92_0011581</name>
</gene>
<feature type="transmembrane region" description="Helical" evidence="14">
    <location>
        <begin position="232"/>
        <end position="256"/>
    </location>
</feature>
<dbReference type="PROSITE" id="PS50262">
    <property type="entry name" value="G_PROTEIN_RECEP_F1_2"/>
    <property type="match status" value="1"/>
</dbReference>
<evidence type="ECO:0000256" key="4">
    <source>
        <dbReference type="ARBA" id="ARBA00022692"/>
    </source>
</evidence>
<keyword evidence="2 14" id="KW-1003">Cell membrane</keyword>
<evidence type="ECO:0000256" key="3">
    <source>
        <dbReference type="ARBA" id="ARBA00022606"/>
    </source>
</evidence>
<keyword evidence="10 13" id="KW-0675">Receptor</keyword>
<feature type="transmembrane region" description="Helical" evidence="14">
    <location>
        <begin position="268"/>
        <end position="288"/>
    </location>
</feature>
<sequence length="311" mass="34659">MVQEFIMVGLPGIQDRSSKNVVFGILLVLYLCIILGNLLIMLAFLTDQTMHTPMYMLICTLAFSDLMLSTTTIPKLLAVLSSDSGVISITACFSQMFLNGFLKAAEAFLLGLMAYDRYLAICKPLHYFTIINNNLVLKLIVCCWIIAFIFVIIPMTVTFRMPFCGPTKLAHFFCEHSTVIKLACGYDMISTYAGISVGLSVILGPLFYVFYSYVRILKSVFQIDSSRGRLKALSTCSSHLLVICIFYLAGAGVVITSSVPSISADVRLLASLLQNVVPPLINPVIYCLKTKEMQAYFMRLRIRLSFSSHRH</sequence>
<feature type="transmembrane region" description="Helical" evidence="14">
    <location>
        <begin position="189"/>
        <end position="211"/>
    </location>
</feature>
<keyword evidence="11" id="KW-0325">Glycoprotein</keyword>
<dbReference type="PANTHER" id="PTHR24242:SF359">
    <property type="entry name" value="ODORANT RECEPTOR-RELATED"/>
    <property type="match status" value="1"/>
</dbReference>
<evidence type="ECO:0000256" key="10">
    <source>
        <dbReference type="ARBA" id="ARBA00023170"/>
    </source>
</evidence>
<dbReference type="InterPro" id="IPR000276">
    <property type="entry name" value="GPCR_Rhodpsn"/>
</dbReference>
<evidence type="ECO:0000256" key="12">
    <source>
        <dbReference type="ARBA" id="ARBA00023224"/>
    </source>
</evidence>
<reference evidence="16" key="1">
    <citation type="journal article" date="2021" name="Cell">
        <title>Tracing the genetic footprints of vertebrate landing in non-teleost ray-finned fishes.</title>
        <authorList>
            <person name="Bi X."/>
            <person name="Wang K."/>
            <person name="Yang L."/>
            <person name="Pan H."/>
            <person name="Jiang H."/>
            <person name="Wei Q."/>
            <person name="Fang M."/>
            <person name="Yu H."/>
            <person name="Zhu C."/>
            <person name="Cai Y."/>
            <person name="He Y."/>
            <person name="Gan X."/>
            <person name="Zeng H."/>
            <person name="Yu D."/>
            <person name="Zhu Y."/>
            <person name="Jiang H."/>
            <person name="Qiu Q."/>
            <person name="Yang H."/>
            <person name="Zhang Y.E."/>
            <person name="Wang W."/>
            <person name="Zhu M."/>
            <person name="He S."/>
            <person name="Zhang G."/>
        </authorList>
    </citation>
    <scope>NUCLEOTIDE SEQUENCE</scope>
    <source>
        <strain evidence="16">Bchr_001</strain>
    </source>
</reference>
<keyword evidence="7 13" id="KW-0297">G-protein coupled receptor</keyword>
<dbReference type="Proteomes" id="UP001166052">
    <property type="component" value="Unassembled WGS sequence"/>
</dbReference>
<dbReference type="EMBL" id="JAAWVN010012997">
    <property type="protein sequence ID" value="MBN3291514.1"/>
    <property type="molecule type" value="Genomic_DNA"/>
</dbReference>
<evidence type="ECO:0000313" key="16">
    <source>
        <dbReference type="EMBL" id="MBN3291514.1"/>
    </source>
</evidence>
<comment type="similarity">
    <text evidence="13">Belongs to the G-protein coupled receptor 1 family.</text>
</comment>
<dbReference type="CDD" id="cd13954">
    <property type="entry name" value="7tmA_OR"/>
    <property type="match status" value="1"/>
</dbReference>
<feature type="transmembrane region" description="Helical" evidence="14">
    <location>
        <begin position="86"/>
        <end position="115"/>
    </location>
</feature>
<keyword evidence="3 14" id="KW-0716">Sensory transduction</keyword>
<keyword evidence="17" id="KW-1185">Reference proteome</keyword>
<evidence type="ECO:0000256" key="14">
    <source>
        <dbReference type="RuleBase" id="RU363047"/>
    </source>
</evidence>
<evidence type="ECO:0000259" key="15">
    <source>
        <dbReference type="PROSITE" id="PS50262"/>
    </source>
</evidence>
<feature type="transmembrane region" description="Helical" evidence="14">
    <location>
        <begin position="135"/>
        <end position="153"/>
    </location>
</feature>
<evidence type="ECO:0000256" key="2">
    <source>
        <dbReference type="ARBA" id="ARBA00022475"/>
    </source>
</evidence>
<comment type="caution">
    <text evidence="16">The sequence shown here is derived from an EMBL/GenBank/DDBJ whole genome shotgun (WGS) entry which is preliminary data.</text>
</comment>
<evidence type="ECO:0000256" key="9">
    <source>
        <dbReference type="ARBA" id="ARBA00023157"/>
    </source>
</evidence>
<evidence type="ECO:0000256" key="7">
    <source>
        <dbReference type="ARBA" id="ARBA00023040"/>
    </source>
</evidence>
<feature type="transmembrane region" description="Helical" evidence="14">
    <location>
        <begin position="20"/>
        <end position="45"/>
    </location>
</feature>
<name>A0ABS2YZ82_POLSE</name>
<dbReference type="PROSITE" id="PS00237">
    <property type="entry name" value="G_PROTEIN_RECEP_F1_1"/>
    <property type="match status" value="1"/>
</dbReference>
<keyword evidence="12 13" id="KW-0807">Transducer</keyword>
<evidence type="ECO:0000256" key="8">
    <source>
        <dbReference type="ARBA" id="ARBA00023136"/>
    </source>
</evidence>
<dbReference type="PRINTS" id="PR00237">
    <property type="entry name" value="GPCRRHODOPSN"/>
</dbReference>
<evidence type="ECO:0000256" key="13">
    <source>
        <dbReference type="RuleBase" id="RU000688"/>
    </source>
</evidence>
<evidence type="ECO:0000313" key="17">
    <source>
        <dbReference type="Proteomes" id="UP001166052"/>
    </source>
</evidence>
<organism evidence="16 17">
    <name type="scientific">Polypterus senegalus</name>
    <name type="common">Senegal bichir</name>
    <dbReference type="NCBI Taxonomy" id="55291"/>
    <lineage>
        <taxon>Eukaryota</taxon>
        <taxon>Metazoa</taxon>
        <taxon>Chordata</taxon>
        <taxon>Craniata</taxon>
        <taxon>Vertebrata</taxon>
        <taxon>Euteleostomi</taxon>
        <taxon>Actinopterygii</taxon>
        <taxon>Polypteriformes</taxon>
        <taxon>Polypteridae</taxon>
        <taxon>Polypterus</taxon>
    </lineage>
</organism>
<dbReference type="InterPro" id="IPR000725">
    <property type="entry name" value="Olfact_rcpt"/>
</dbReference>
<comment type="subcellular location">
    <subcellularLocation>
        <location evidence="1 14">Cell membrane</location>
        <topology evidence="1 14">Multi-pass membrane protein</topology>
    </subcellularLocation>
</comment>
<evidence type="ECO:0000256" key="6">
    <source>
        <dbReference type="ARBA" id="ARBA00022989"/>
    </source>
</evidence>
<keyword evidence="6 14" id="KW-1133">Transmembrane helix</keyword>